<keyword evidence="1" id="KW-1133">Transmembrane helix</keyword>
<accession>A0A7W6CRQ0</accession>
<dbReference type="EMBL" id="JACIDX010000014">
    <property type="protein sequence ID" value="MBB3956512.1"/>
    <property type="molecule type" value="Genomic_DNA"/>
</dbReference>
<dbReference type="AlphaFoldDB" id="A0A7W6CRQ0"/>
<name>A0A7W6CRQ0_9SPHN</name>
<dbReference type="Proteomes" id="UP000548867">
    <property type="component" value="Unassembled WGS sequence"/>
</dbReference>
<evidence type="ECO:0000313" key="3">
    <source>
        <dbReference type="Proteomes" id="UP000548867"/>
    </source>
</evidence>
<protein>
    <submittedName>
        <fullName evidence="2">Nitrogen fixation protein FixH</fullName>
    </submittedName>
</protein>
<proteinExistence type="predicted"/>
<dbReference type="Pfam" id="PF05751">
    <property type="entry name" value="FixH"/>
    <property type="match status" value="1"/>
</dbReference>
<dbReference type="RefSeq" id="WP_183627389.1">
    <property type="nucleotide sequence ID" value="NZ_JACIDX010000014.1"/>
</dbReference>
<sequence length="160" mass="17740">MNTPAARRPFRFTGWHMTMILVGFFGIVIAVNVYMATLASTSFSGVVVDNSYVASQHYNTWLNEAAKEKALGWQVSALRQADGRVAVSLIGEARPDHAVLGGEAWHPLGQEADRTVSFRKVGDGRWISIDPLPEGRWRLRLKLDGDDAAGHHTVRLQQML</sequence>
<gene>
    <name evidence="2" type="ORF">GGR38_003477</name>
</gene>
<feature type="transmembrane region" description="Helical" evidence="1">
    <location>
        <begin position="12"/>
        <end position="35"/>
    </location>
</feature>
<keyword evidence="1" id="KW-0472">Membrane</keyword>
<dbReference type="InterPro" id="IPR018037">
    <property type="entry name" value="FixH_proteobacterial"/>
</dbReference>
<dbReference type="InterPro" id="IPR008620">
    <property type="entry name" value="FixH"/>
</dbReference>
<keyword evidence="3" id="KW-1185">Reference proteome</keyword>
<keyword evidence="1" id="KW-0812">Transmembrane</keyword>
<dbReference type="PIRSF" id="PIRSF011386">
    <property type="entry name" value="FixH"/>
    <property type="match status" value="1"/>
</dbReference>
<evidence type="ECO:0000313" key="2">
    <source>
        <dbReference type="EMBL" id="MBB3956512.1"/>
    </source>
</evidence>
<organism evidence="2 3">
    <name type="scientific">Novosphingobium sediminicola</name>
    <dbReference type="NCBI Taxonomy" id="563162"/>
    <lineage>
        <taxon>Bacteria</taxon>
        <taxon>Pseudomonadati</taxon>
        <taxon>Pseudomonadota</taxon>
        <taxon>Alphaproteobacteria</taxon>
        <taxon>Sphingomonadales</taxon>
        <taxon>Sphingomonadaceae</taxon>
        <taxon>Novosphingobium</taxon>
    </lineage>
</organism>
<reference evidence="2 3" key="1">
    <citation type="submission" date="2020-08" db="EMBL/GenBank/DDBJ databases">
        <title>Genomic Encyclopedia of Type Strains, Phase IV (KMG-IV): sequencing the most valuable type-strain genomes for metagenomic binning, comparative biology and taxonomic classification.</title>
        <authorList>
            <person name="Goeker M."/>
        </authorList>
    </citation>
    <scope>NUCLEOTIDE SEQUENCE [LARGE SCALE GENOMIC DNA]</scope>
    <source>
        <strain evidence="2 3">DSM 27057</strain>
    </source>
</reference>
<evidence type="ECO:0000256" key="1">
    <source>
        <dbReference type="SAM" id="Phobius"/>
    </source>
</evidence>
<comment type="caution">
    <text evidence="2">The sequence shown here is derived from an EMBL/GenBank/DDBJ whole genome shotgun (WGS) entry which is preliminary data.</text>
</comment>